<dbReference type="AlphaFoldDB" id="A0A7S1SJ35"/>
<evidence type="ECO:0000313" key="10">
    <source>
        <dbReference type="EMBL" id="CAD9200336.1"/>
    </source>
</evidence>
<evidence type="ECO:0000256" key="2">
    <source>
        <dbReference type="ARBA" id="ARBA00006577"/>
    </source>
</evidence>
<dbReference type="Gene3D" id="3.10.50.40">
    <property type="match status" value="1"/>
</dbReference>
<feature type="domain" description="PPIase FKBP-type" evidence="9">
    <location>
        <begin position="67"/>
        <end position="153"/>
    </location>
</feature>
<dbReference type="InterPro" id="IPR046357">
    <property type="entry name" value="PPIase_dom_sf"/>
</dbReference>
<dbReference type="InterPro" id="IPR044609">
    <property type="entry name" value="FKBP2/11"/>
</dbReference>
<feature type="chain" id="PRO_5030571688" description="peptidylprolyl isomerase" evidence="8">
    <location>
        <begin position="27"/>
        <end position="225"/>
    </location>
</feature>
<dbReference type="PANTHER" id="PTHR45779:SF7">
    <property type="entry name" value="PEPTIDYLPROLYL ISOMERASE"/>
    <property type="match status" value="1"/>
</dbReference>
<dbReference type="EMBL" id="HBGG01005378">
    <property type="protein sequence ID" value="CAD9200336.1"/>
    <property type="molecule type" value="Transcribed_RNA"/>
</dbReference>
<evidence type="ECO:0000256" key="6">
    <source>
        <dbReference type="ARBA" id="ARBA00023235"/>
    </source>
</evidence>
<feature type="signal peptide" evidence="8">
    <location>
        <begin position="1"/>
        <end position="26"/>
    </location>
</feature>
<dbReference type="FunFam" id="3.10.50.40:FF:000045">
    <property type="entry name" value="Peptidyl-prolyl cis-trans isomerase"/>
    <property type="match status" value="1"/>
</dbReference>
<name>A0A7S1SJ35_9CHLO</name>
<evidence type="ECO:0000256" key="4">
    <source>
        <dbReference type="ARBA" id="ARBA00022729"/>
    </source>
</evidence>
<dbReference type="SUPFAM" id="SSF54534">
    <property type="entry name" value="FKBP-like"/>
    <property type="match status" value="1"/>
</dbReference>
<evidence type="ECO:0000256" key="5">
    <source>
        <dbReference type="ARBA" id="ARBA00023110"/>
    </source>
</evidence>
<comment type="similarity">
    <text evidence="2">Belongs to the FKBP-type PPIase family.</text>
</comment>
<dbReference type="PROSITE" id="PS50059">
    <property type="entry name" value="FKBP_PPIASE"/>
    <property type="match status" value="1"/>
</dbReference>
<accession>A0A7S1SJ35</accession>
<evidence type="ECO:0000256" key="3">
    <source>
        <dbReference type="ARBA" id="ARBA00013194"/>
    </source>
</evidence>
<keyword evidence="6 7" id="KW-0413">Isomerase</keyword>
<dbReference type="GO" id="GO:0003755">
    <property type="term" value="F:peptidyl-prolyl cis-trans isomerase activity"/>
    <property type="evidence" value="ECO:0007669"/>
    <property type="project" value="UniProtKB-KW"/>
</dbReference>
<comment type="catalytic activity">
    <reaction evidence="1 7">
        <text>[protein]-peptidylproline (omega=180) = [protein]-peptidylproline (omega=0)</text>
        <dbReference type="Rhea" id="RHEA:16237"/>
        <dbReference type="Rhea" id="RHEA-COMP:10747"/>
        <dbReference type="Rhea" id="RHEA-COMP:10748"/>
        <dbReference type="ChEBI" id="CHEBI:83833"/>
        <dbReference type="ChEBI" id="CHEBI:83834"/>
        <dbReference type="EC" id="5.2.1.8"/>
    </reaction>
</comment>
<dbReference type="GO" id="GO:0006457">
    <property type="term" value="P:protein folding"/>
    <property type="evidence" value="ECO:0007669"/>
    <property type="project" value="InterPro"/>
</dbReference>
<proteinExistence type="inferred from homology"/>
<evidence type="ECO:0000259" key="9">
    <source>
        <dbReference type="PROSITE" id="PS50059"/>
    </source>
</evidence>
<gene>
    <name evidence="10" type="ORF">TCHU04912_LOCUS2569</name>
</gene>
<evidence type="ECO:0000256" key="1">
    <source>
        <dbReference type="ARBA" id="ARBA00000971"/>
    </source>
</evidence>
<dbReference type="InterPro" id="IPR000774">
    <property type="entry name" value="PPIase_FKBP_N"/>
</dbReference>
<sequence length="225" mass="24414">MAVLPSNVAALLLSALALAALALASADDKEIEFLTSNKEKDGVVTLPSGLQYKVLRKGAGGFHPKVNSPCECHYKGTLIDGTQFDSSYDRGEPTTFAPSQVIKGWTEAMQLMVEGDKWELYVPAELGYGARGSPPKIPPGATLVFTIEILHVKGDKKPAVACEPVSGESCSEKELAFIAKVKAMGATEVESQVERLSQMREQPMKEHLLHWVHQRLKILGAKDEL</sequence>
<reference evidence="10" key="1">
    <citation type="submission" date="2021-01" db="EMBL/GenBank/DDBJ databases">
        <authorList>
            <person name="Corre E."/>
            <person name="Pelletier E."/>
            <person name="Niang G."/>
            <person name="Scheremetjew M."/>
            <person name="Finn R."/>
            <person name="Kale V."/>
            <person name="Holt S."/>
            <person name="Cochrane G."/>
            <person name="Meng A."/>
            <person name="Brown T."/>
            <person name="Cohen L."/>
        </authorList>
    </citation>
    <scope>NUCLEOTIDE SEQUENCE</scope>
    <source>
        <strain evidence="10">PLY429</strain>
    </source>
</reference>
<dbReference type="InterPro" id="IPR001179">
    <property type="entry name" value="PPIase_FKBP_dom"/>
</dbReference>
<evidence type="ECO:0000256" key="8">
    <source>
        <dbReference type="SAM" id="SignalP"/>
    </source>
</evidence>
<dbReference type="GO" id="GO:0005783">
    <property type="term" value="C:endoplasmic reticulum"/>
    <property type="evidence" value="ECO:0007669"/>
    <property type="project" value="TreeGrafter"/>
</dbReference>
<dbReference type="Pfam" id="PF00254">
    <property type="entry name" value="FKBP_C"/>
    <property type="match status" value="1"/>
</dbReference>
<keyword evidence="5 7" id="KW-0697">Rotamase</keyword>
<keyword evidence="4 8" id="KW-0732">Signal</keyword>
<organism evidence="10">
    <name type="scientific">Tetraselmis chuii</name>
    <dbReference type="NCBI Taxonomy" id="63592"/>
    <lineage>
        <taxon>Eukaryota</taxon>
        <taxon>Viridiplantae</taxon>
        <taxon>Chlorophyta</taxon>
        <taxon>core chlorophytes</taxon>
        <taxon>Chlorodendrophyceae</taxon>
        <taxon>Chlorodendrales</taxon>
        <taxon>Chlorodendraceae</taxon>
        <taxon>Tetraselmis</taxon>
    </lineage>
</organism>
<dbReference type="PANTHER" id="PTHR45779">
    <property type="entry name" value="PEPTIDYLPROLYL ISOMERASE"/>
    <property type="match status" value="1"/>
</dbReference>
<dbReference type="Pfam" id="PF01346">
    <property type="entry name" value="FKBP_N"/>
    <property type="match status" value="1"/>
</dbReference>
<evidence type="ECO:0000256" key="7">
    <source>
        <dbReference type="PROSITE-ProRule" id="PRU00277"/>
    </source>
</evidence>
<dbReference type="EC" id="5.2.1.8" evidence="3 7"/>
<protein>
    <recommendedName>
        <fullName evidence="3 7">peptidylprolyl isomerase</fullName>
        <ecNumber evidence="3 7">5.2.1.8</ecNumber>
    </recommendedName>
</protein>